<evidence type="ECO:0000313" key="2">
    <source>
        <dbReference type="Proteomes" id="UP001200110"/>
    </source>
</evidence>
<sequence>MTGLPMRLIAALWDVDADALRGERLHAALAALGATRLQVNVCDDDARGGLAMNHFEQPIEAVVAVTGGDSADVLAALGGVAGTVQAWRTALRAPLDPDLPVGERVDALANVAFLRRPDDLAYDEWRRRWLDDHTPVAIDTQATFGYYQNIVAEPLTDDPTGVVAIVEELFPMEAISDVHAFYGSGGDRDELNRRITAMLASVSRIGAEKNIDVVPTSRYDYPLS</sequence>
<dbReference type="SUPFAM" id="SSF54909">
    <property type="entry name" value="Dimeric alpha+beta barrel"/>
    <property type="match status" value="1"/>
</dbReference>
<organism evidence="1 2">
    <name type="scientific">Gordonia liuliyuniae</name>
    <dbReference type="NCBI Taxonomy" id="2911517"/>
    <lineage>
        <taxon>Bacteria</taxon>
        <taxon>Bacillati</taxon>
        <taxon>Actinomycetota</taxon>
        <taxon>Actinomycetes</taxon>
        <taxon>Mycobacteriales</taxon>
        <taxon>Gordoniaceae</taxon>
        <taxon>Gordonia</taxon>
    </lineage>
</organism>
<evidence type="ECO:0000313" key="1">
    <source>
        <dbReference type="EMBL" id="MCF8590198.1"/>
    </source>
</evidence>
<reference evidence="1 2" key="1">
    <citation type="submission" date="2022-01" db="EMBL/GenBank/DDBJ databases">
        <authorList>
            <person name="Huang Y."/>
        </authorList>
    </citation>
    <scope>NUCLEOTIDE SEQUENCE [LARGE SCALE GENOMIC DNA]</scope>
    <source>
        <strain evidence="1 2">HY366</strain>
    </source>
</reference>
<gene>
    <name evidence="1" type="ORF">L5G33_17220</name>
</gene>
<dbReference type="Proteomes" id="UP001200110">
    <property type="component" value="Unassembled WGS sequence"/>
</dbReference>
<keyword evidence="2" id="KW-1185">Reference proteome</keyword>
<accession>A0ABS9IXA5</accession>
<dbReference type="EMBL" id="JAKKOR010000012">
    <property type="protein sequence ID" value="MCF8590198.1"/>
    <property type="molecule type" value="Genomic_DNA"/>
</dbReference>
<evidence type="ECO:0008006" key="3">
    <source>
        <dbReference type="Google" id="ProtNLM"/>
    </source>
</evidence>
<comment type="caution">
    <text evidence="1">The sequence shown here is derived from an EMBL/GenBank/DDBJ whole genome shotgun (WGS) entry which is preliminary data.</text>
</comment>
<proteinExistence type="predicted"/>
<dbReference type="InterPro" id="IPR011008">
    <property type="entry name" value="Dimeric_a/b-barrel"/>
</dbReference>
<dbReference type="RefSeq" id="WP_236999382.1">
    <property type="nucleotide sequence ID" value="NZ_JAKKOR010000012.1"/>
</dbReference>
<name>A0ABS9IXA5_9ACTN</name>
<protein>
    <recommendedName>
        <fullName evidence="3">EthD domain-containing protein</fullName>
    </recommendedName>
</protein>